<dbReference type="SUPFAM" id="SSF69118">
    <property type="entry name" value="AhpD-like"/>
    <property type="match status" value="1"/>
</dbReference>
<dbReference type="PANTHER" id="PTHR35446:SF3">
    <property type="entry name" value="CMD DOMAIN-CONTAINING PROTEIN"/>
    <property type="match status" value="1"/>
</dbReference>
<name>A0ABV7YVY1_9BACT</name>
<accession>A0ABV7YVY1</accession>
<dbReference type="Pfam" id="PF02627">
    <property type="entry name" value="CMD"/>
    <property type="match status" value="1"/>
</dbReference>
<comment type="caution">
    <text evidence="2">The sequence shown here is derived from an EMBL/GenBank/DDBJ whole genome shotgun (WGS) entry which is preliminary data.</text>
</comment>
<keyword evidence="3" id="KW-1185">Reference proteome</keyword>
<organism evidence="2 3">
    <name type="scientific">Lacihabitans lacunae</name>
    <dbReference type="NCBI Taxonomy" id="1028214"/>
    <lineage>
        <taxon>Bacteria</taxon>
        <taxon>Pseudomonadati</taxon>
        <taxon>Bacteroidota</taxon>
        <taxon>Cytophagia</taxon>
        <taxon>Cytophagales</taxon>
        <taxon>Leadbetterellaceae</taxon>
        <taxon>Lacihabitans</taxon>
    </lineage>
</organism>
<dbReference type="PANTHER" id="PTHR35446">
    <property type="entry name" value="SI:CH211-175M2.5"/>
    <property type="match status" value="1"/>
</dbReference>
<dbReference type="Gene3D" id="1.20.1290.10">
    <property type="entry name" value="AhpD-like"/>
    <property type="match status" value="1"/>
</dbReference>
<dbReference type="InterPro" id="IPR029032">
    <property type="entry name" value="AhpD-like"/>
</dbReference>
<dbReference type="EMBL" id="JBHRYQ010000001">
    <property type="protein sequence ID" value="MFC3811051.1"/>
    <property type="molecule type" value="Genomic_DNA"/>
</dbReference>
<gene>
    <name evidence="2" type="ORF">ACFOOI_10330</name>
</gene>
<dbReference type="RefSeq" id="WP_379837711.1">
    <property type="nucleotide sequence ID" value="NZ_JBHRYQ010000001.1"/>
</dbReference>
<evidence type="ECO:0000313" key="2">
    <source>
        <dbReference type="EMBL" id="MFC3811051.1"/>
    </source>
</evidence>
<protein>
    <submittedName>
        <fullName evidence="2">Carboxymuconolactone decarboxylase family protein</fullName>
    </submittedName>
</protein>
<dbReference type="Proteomes" id="UP001595616">
    <property type="component" value="Unassembled WGS sequence"/>
</dbReference>
<feature type="domain" description="Carboxymuconolactone decarboxylase-like" evidence="1">
    <location>
        <begin position="44"/>
        <end position="108"/>
    </location>
</feature>
<dbReference type="InterPro" id="IPR004675">
    <property type="entry name" value="AhpD_core"/>
</dbReference>
<dbReference type="NCBIfam" id="TIGR00778">
    <property type="entry name" value="ahpD_dom"/>
    <property type="match status" value="1"/>
</dbReference>
<reference evidence="3" key="1">
    <citation type="journal article" date="2019" name="Int. J. Syst. Evol. Microbiol.">
        <title>The Global Catalogue of Microorganisms (GCM) 10K type strain sequencing project: providing services to taxonomists for standard genome sequencing and annotation.</title>
        <authorList>
            <consortium name="The Broad Institute Genomics Platform"/>
            <consortium name="The Broad Institute Genome Sequencing Center for Infectious Disease"/>
            <person name="Wu L."/>
            <person name="Ma J."/>
        </authorList>
    </citation>
    <scope>NUCLEOTIDE SEQUENCE [LARGE SCALE GENOMIC DNA]</scope>
    <source>
        <strain evidence="3">CECT 7956</strain>
    </source>
</reference>
<evidence type="ECO:0000259" key="1">
    <source>
        <dbReference type="Pfam" id="PF02627"/>
    </source>
</evidence>
<evidence type="ECO:0000313" key="3">
    <source>
        <dbReference type="Proteomes" id="UP001595616"/>
    </source>
</evidence>
<sequence length="182" mass="19849">MQNFSVPTKDQVSTNNQTIFENLQKGLGFVPNLYAYIAKNDTALGDYLAYQNRKSSLSAKEKEVVNLVTSQINGCAYCLAAHTAIGKMNGFTDEQILGIRAVSVDFDSKIEALALLTRALVNGRGKVADTVKEQFFNAGYSEANFIDVVIVISDITVTNYVHNFTQVPVDFPAAVALEAELV</sequence>
<proteinExistence type="predicted"/>
<dbReference type="InterPro" id="IPR003779">
    <property type="entry name" value="CMD-like"/>
</dbReference>